<keyword evidence="3" id="KW-1185">Reference proteome</keyword>
<feature type="signal peptide" evidence="1">
    <location>
        <begin position="1"/>
        <end position="20"/>
    </location>
</feature>
<comment type="caution">
    <text evidence="2">The sequence shown here is derived from an EMBL/GenBank/DDBJ whole genome shotgun (WGS) entry which is preliminary data.</text>
</comment>
<dbReference type="Proteomes" id="UP001163846">
    <property type="component" value="Unassembled WGS sequence"/>
</dbReference>
<gene>
    <name evidence="2" type="ORF">F5878DRAFT_621574</name>
</gene>
<proteinExistence type="predicted"/>
<keyword evidence="1" id="KW-0732">Signal</keyword>
<feature type="chain" id="PRO_5041205350" evidence="1">
    <location>
        <begin position="21"/>
        <end position="347"/>
    </location>
</feature>
<name>A0AA38P7J9_9AGAR</name>
<dbReference type="AlphaFoldDB" id="A0AA38P7J9"/>
<organism evidence="2 3">
    <name type="scientific">Lentinula raphanica</name>
    <dbReference type="NCBI Taxonomy" id="153919"/>
    <lineage>
        <taxon>Eukaryota</taxon>
        <taxon>Fungi</taxon>
        <taxon>Dikarya</taxon>
        <taxon>Basidiomycota</taxon>
        <taxon>Agaricomycotina</taxon>
        <taxon>Agaricomycetes</taxon>
        <taxon>Agaricomycetidae</taxon>
        <taxon>Agaricales</taxon>
        <taxon>Marasmiineae</taxon>
        <taxon>Omphalotaceae</taxon>
        <taxon>Lentinula</taxon>
    </lineage>
</organism>
<protein>
    <submittedName>
        <fullName evidence="2">Uncharacterized protein</fullName>
    </submittedName>
</protein>
<accession>A0AA38P7J9</accession>
<feature type="non-terminal residue" evidence="2">
    <location>
        <position position="1"/>
    </location>
</feature>
<dbReference type="EMBL" id="MU806225">
    <property type="protein sequence ID" value="KAJ3837755.1"/>
    <property type="molecule type" value="Genomic_DNA"/>
</dbReference>
<evidence type="ECO:0000313" key="2">
    <source>
        <dbReference type="EMBL" id="KAJ3837755.1"/>
    </source>
</evidence>
<reference evidence="2" key="1">
    <citation type="submission" date="2022-08" db="EMBL/GenBank/DDBJ databases">
        <authorList>
            <consortium name="DOE Joint Genome Institute"/>
            <person name="Min B."/>
            <person name="Riley R."/>
            <person name="Sierra-Patev S."/>
            <person name="Naranjo-Ortiz M."/>
            <person name="Looney B."/>
            <person name="Konkel Z."/>
            <person name="Slot J.C."/>
            <person name="Sakamoto Y."/>
            <person name="Steenwyk J.L."/>
            <person name="Rokas A."/>
            <person name="Carro J."/>
            <person name="Camarero S."/>
            <person name="Ferreira P."/>
            <person name="Molpeceres G."/>
            <person name="Ruiz-Duenas F.J."/>
            <person name="Serrano A."/>
            <person name="Henrissat B."/>
            <person name="Drula E."/>
            <person name="Hughes K.W."/>
            <person name="Mata J.L."/>
            <person name="Ishikawa N.K."/>
            <person name="Vargas-Isla R."/>
            <person name="Ushijima S."/>
            <person name="Smith C.A."/>
            <person name="Ahrendt S."/>
            <person name="Andreopoulos W."/>
            <person name="He G."/>
            <person name="Labutti K."/>
            <person name="Lipzen A."/>
            <person name="Ng V."/>
            <person name="Sandor L."/>
            <person name="Barry K."/>
            <person name="Martinez A.T."/>
            <person name="Xiao Y."/>
            <person name="Gibbons J.G."/>
            <person name="Terashima K."/>
            <person name="Hibbett D.S."/>
            <person name="Grigoriev I.V."/>
        </authorList>
    </citation>
    <scope>NUCLEOTIDE SEQUENCE</scope>
    <source>
        <strain evidence="2">TFB9207</strain>
    </source>
</reference>
<sequence length="347" mass="39403">MVRALVLLLIQIGSTVSSLAIPVFAAPTSDVLREDGINPESQKTIPLKTLLLEEFDEVWITGVYGEEKSYPHGLFCEICFASFVGMIDHSYPAKPLEGFKINLDHQRPYEPDMLPAIKRSEKGKGHESDRIFPIPVPPAAMIASVTAPSDLKNKVRNFFRGRTISAKGFLNMPSQWEYAEVNALKKVGLLVESGQLATWPVNGQRRPVIVMRYKGKPLHEHEACHWQPKRNGADGFEWYIKDQLYPQLKQEVWRLIEQYGLLHFNPDVKNIVFSANEKCKIADVRITNLAYPNVFVVKNPKGDKGFEQKFDAWFRKRFEVLYPQGFVSGYNQEDFLVSSPSEGGSNM</sequence>
<evidence type="ECO:0000256" key="1">
    <source>
        <dbReference type="SAM" id="SignalP"/>
    </source>
</evidence>
<evidence type="ECO:0000313" key="3">
    <source>
        <dbReference type="Proteomes" id="UP001163846"/>
    </source>
</evidence>